<dbReference type="AlphaFoldDB" id="A0A4R6N368"/>
<keyword evidence="1" id="KW-0282">Flagellum</keyword>
<accession>A0A4R6N368</accession>
<keyword evidence="2" id="KW-1185">Reference proteome</keyword>
<proteinExistence type="predicted"/>
<dbReference type="Proteomes" id="UP000295357">
    <property type="component" value="Unassembled WGS sequence"/>
</dbReference>
<name>A0A4R6N368_9BURK</name>
<protein>
    <submittedName>
        <fullName evidence="1">Flagellar basal-body rod protein FlgC</fullName>
    </submittedName>
</protein>
<gene>
    <name evidence="1" type="ORF">DFR39_105101</name>
</gene>
<evidence type="ECO:0000313" key="2">
    <source>
        <dbReference type="Proteomes" id="UP000295357"/>
    </source>
</evidence>
<keyword evidence="1" id="KW-0966">Cell projection</keyword>
<reference evidence="1 2" key="1">
    <citation type="submission" date="2019-03" db="EMBL/GenBank/DDBJ databases">
        <title>Genomic Encyclopedia of Type Strains, Phase IV (KMG-IV): sequencing the most valuable type-strain genomes for metagenomic binning, comparative biology and taxonomic classification.</title>
        <authorList>
            <person name="Goeker M."/>
        </authorList>
    </citation>
    <scope>NUCLEOTIDE SEQUENCE [LARGE SCALE GENOMIC DNA]</scope>
    <source>
        <strain evidence="1 2">DSM 25082</strain>
    </source>
</reference>
<organism evidence="1 2">
    <name type="scientific">Roseateles asaccharophilus</name>
    <dbReference type="NCBI Taxonomy" id="582607"/>
    <lineage>
        <taxon>Bacteria</taxon>
        <taxon>Pseudomonadati</taxon>
        <taxon>Pseudomonadota</taxon>
        <taxon>Betaproteobacteria</taxon>
        <taxon>Burkholderiales</taxon>
        <taxon>Sphaerotilaceae</taxon>
        <taxon>Roseateles</taxon>
    </lineage>
</organism>
<dbReference type="EMBL" id="SNXE01000005">
    <property type="protein sequence ID" value="TDP09263.1"/>
    <property type="molecule type" value="Genomic_DNA"/>
</dbReference>
<dbReference type="RefSeq" id="WP_133603887.1">
    <property type="nucleotide sequence ID" value="NZ_JAUFPJ010000003.1"/>
</dbReference>
<sequence>MAVSMSTALSGLSAAQERLRASAHNTANLQTQDFRPERVVLATSESGGVQAEVERGRETQVSAERELVEQRSATYTYVANLRVLETQLRAQGSLLDIKA</sequence>
<comment type="caution">
    <text evidence="1">The sequence shown here is derived from an EMBL/GenBank/DDBJ whole genome shotgun (WGS) entry which is preliminary data.</text>
</comment>
<evidence type="ECO:0000313" key="1">
    <source>
        <dbReference type="EMBL" id="TDP09263.1"/>
    </source>
</evidence>
<dbReference type="OrthoDB" id="5986582at2"/>
<keyword evidence="1" id="KW-0969">Cilium</keyword>